<dbReference type="Proteomes" id="UP000031036">
    <property type="component" value="Unassembled WGS sequence"/>
</dbReference>
<accession>A0A0B2VYT0</accession>
<name>A0A0B2VYT0_TOXCA</name>
<dbReference type="AlphaFoldDB" id="A0A0B2VYT0"/>
<evidence type="ECO:0000256" key="1">
    <source>
        <dbReference type="SAM" id="MobiDB-lite"/>
    </source>
</evidence>
<feature type="region of interest" description="Disordered" evidence="1">
    <location>
        <begin position="1"/>
        <end position="63"/>
    </location>
</feature>
<protein>
    <submittedName>
        <fullName evidence="2">Uncharacterized protein</fullName>
    </submittedName>
</protein>
<proteinExistence type="predicted"/>
<evidence type="ECO:0000313" key="2">
    <source>
        <dbReference type="EMBL" id="KHN86788.1"/>
    </source>
</evidence>
<organism evidence="2 3">
    <name type="scientific">Toxocara canis</name>
    <name type="common">Canine roundworm</name>
    <dbReference type="NCBI Taxonomy" id="6265"/>
    <lineage>
        <taxon>Eukaryota</taxon>
        <taxon>Metazoa</taxon>
        <taxon>Ecdysozoa</taxon>
        <taxon>Nematoda</taxon>
        <taxon>Chromadorea</taxon>
        <taxon>Rhabditida</taxon>
        <taxon>Spirurina</taxon>
        <taxon>Ascaridomorpha</taxon>
        <taxon>Ascaridoidea</taxon>
        <taxon>Toxocaridae</taxon>
        <taxon>Toxocara</taxon>
    </lineage>
</organism>
<dbReference type="EMBL" id="JPKZ01000517">
    <property type="protein sequence ID" value="KHN86788.1"/>
    <property type="molecule type" value="Genomic_DNA"/>
</dbReference>
<comment type="caution">
    <text evidence="2">The sequence shown here is derived from an EMBL/GenBank/DDBJ whole genome shotgun (WGS) entry which is preliminary data.</text>
</comment>
<evidence type="ECO:0000313" key="3">
    <source>
        <dbReference type="Proteomes" id="UP000031036"/>
    </source>
</evidence>
<keyword evidence="3" id="KW-1185">Reference proteome</keyword>
<sequence length="146" mass="16235">MGCGHSSNQPPPPPPEVCKLKSLGTNNHRQQSSSPNRRDKSTGRPLLIGSVGDRACADGPPQANGVQNHHISAHFIRRCSDTPRLSKILCVTLPSHSMTSCFSNHLELPHLTVDLVELWCSRSYTSHFFRTFPSPVSLFRSFTFVW</sequence>
<reference evidence="2 3" key="1">
    <citation type="submission" date="2014-11" db="EMBL/GenBank/DDBJ databases">
        <title>Genetic blueprint of the zoonotic pathogen Toxocara canis.</title>
        <authorList>
            <person name="Zhu X.-Q."/>
            <person name="Korhonen P.K."/>
            <person name="Cai H."/>
            <person name="Young N.D."/>
            <person name="Nejsum P."/>
            <person name="von Samson-Himmelstjerna G."/>
            <person name="Boag P.R."/>
            <person name="Tan P."/>
            <person name="Li Q."/>
            <person name="Min J."/>
            <person name="Yang Y."/>
            <person name="Wang X."/>
            <person name="Fang X."/>
            <person name="Hall R.S."/>
            <person name="Hofmann A."/>
            <person name="Sternberg P.W."/>
            <person name="Jex A.R."/>
            <person name="Gasser R.B."/>
        </authorList>
    </citation>
    <scope>NUCLEOTIDE SEQUENCE [LARGE SCALE GENOMIC DNA]</scope>
    <source>
        <strain evidence="2">PN_DK_2014</strain>
    </source>
</reference>
<gene>
    <name evidence="2" type="ORF">Tcan_01922</name>
</gene>
<feature type="compositionally biased region" description="Polar residues" evidence="1">
    <location>
        <begin position="23"/>
        <end position="35"/>
    </location>
</feature>